<accession>A0A2S5SXL2</accession>
<keyword evidence="6" id="KW-1185">Reference proteome</keyword>
<dbReference type="InterPro" id="IPR008333">
    <property type="entry name" value="Cbr1-like_FAD-bd_dom"/>
</dbReference>
<dbReference type="Pfam" id="PF00970">
    <property type="entry name" value="FAD_binding_6"/>
    <property type="match status" value="1"/>
</dbReference>
<dbReference type="SUPFAM" id="SSF63380">
    <property type="entry name" value="Riboflavin synthase domain-like"/>
    <property type="match status" value="1"/>
</dbReference>
<proteinExistence type="predicted"/>
<dbReference type="Proteomes" id="UP000238605">
    <property type="component" value="Unassembled WGS sequence"/>
</dbReference>
<dbReference type="SUPFAM" id="SSF52343">
    <property type="entry name" value="Ferredoxin reductase-like, C-terminal NADP-linked domain"/>
    <property type="match status" value="1"/>
</dbReference>
<dbReference type="PRINTS" id="PR00410">
    <property type="entry name" value="PHEHYDRXLASE"/>
</dbReference>
<keyword evidence="2" id="KW-0479">Metal-binding</keyword>
<evidence type="ECO:0000256" key="1">
    <source>
        <dbReference type="ARBA" id="ARBA00001974"/>
    </source>
</evidence>
<sequence>MSHTIRIAQTDLHFPCAPGQTVLDAALAAGIELPHSCRKGMCANCAGRVDEGLVEGLGGAPLHHEACDPDQVLLCLCVARSDLLISPTRYRRVDPAAAKTFVAKVYKHQMVASDVSLLQLRLPAGQRLKFRAGQYLQVILDDGSRRSYSMANPPHESDGVTLHIRHVPGGRFSAVLPTLQPGDAVRIEGPYGSFGLREDSQAPLVFVAGGTGFAPIKSILDDMVKRGDSRRPVTLLWGGRRLEHLYLGAAVQRWQRLLPGLEFVPAVSEPIADTPPEVFRGDVRQALLARLASLAGHELYACGAPALVTALRQTAVQHLGLAPQDFFSDAFVSGPTPDAEQRRLAAA</sequence>
<evidence type="ECO:0000313" key="6">
    <source>
        <dbReference type="Proteomes" id="UP000238605"/>
    </source>
</evidence>
<keyword evidence="2" id="KW-0408">Iron</keyword>
<evidence type="ECO:0000313" key="5">
    <source>
        <dbReference type="EMBL" id="PPE67358.1"/>
    </source>
</evidence>
<evidence type="ECO:0000259" key="4">
    <source>
        <dbReference type="PROSITE" id="PS51384"/>
    </source>
</evidence>
<dbReference type="InterPro" id="IPR012675">
    <property type="entry name" value="Beta-grasp_dom_sf"/>
</dbReference>
<dbReference type="Pfam" id="PF00111">
    <property type="entry name" value="Fer2"/>
    <property type="match status" value="1"/>
</dbReference>
<dbReference type="InterPro" id="IPR036010">
    <property type="entry name" value="2Fe-2S_ferredoxin-like_sf"/>
</dbReference>
<dbReference type="InterPro" id="IPR017927">
    <property type="entry name" value="FAD-bd_FR_type"/>
</dbReference>
<evidence type="ECO:0000259" key="3">
    <source>
        <dbReference type="PROSITE" id="PS51085"/>
    </source>
</evidence>
<dbReference type="InterPro" id="IPR050415">
    <property type="entry name" value="MRET"/>
</dbReference>
<keyword evidence="2" id="KW-0411">Iron-sulfur</keyword>
<comment type="caution">
    <text evidence="5">The sequence shown here is derived from an EMBL/GenBank/DDBJ whole genome shotgun (WGS) entry which is preliminary data.</text>
</comment>
<keyword evidence="2" id="KW-0001">2Fe-2S</keyword>
<dbReference type="Gene3D" id="3.10.20.30">
    <property type="match status" value="1"/>
</dbReference>
<dbReference type="GO" id="GO:0016491">
    <property type="term" value="F:oxidoreductase activity"/>
    <property type="evidence" value="ECO:0007669"/>
    <property type="project" value="InterPro"/>
</dbReference>
<name>A0A2S5SXL2_9BURK</name>
<dbReference type="AlphaFoldDB" id="A0A2S5SXL2"/>
<comment type="cofactor">
    <cofactor evidence="1">
        <name>FAD</name>
        <dbReference type="ChEBI" id="CHEBI:57692"/>
    </cofactor>
</comment>
<protein>
    <submittedName>
        <fullName evidence="5">Oxidoreductase</fullName>
    </submittedName>
</protein>
<dbReference type="InterPro" id="IPR017938">
    <property type="entry name" value="Riboflavin_synthase-like_b-brl"/>
</dbReference>
<dbReference type="EMBL" id="PSNX01000003">
    <property type="protein sequence ID" value="PPE67358.1"/>
    <property type="molecule type" value="Genomic_DNA"/>
</dbReference>
<dbReference type="PROSITE" id="PS51384">
    <property type="entry name" value="FAD_FR"/>
    <property type="match status" value="1"/>
</dbReference>
<dbReference type="Pfam" id="PF00175">
    <property type="entry name" value="NAD_binding_1"/>
    <property type="match status" value="1"/>
</dbReference>
<feature type="domain" description="2Fe-2S ferredoxin-type" evidence="3">
    <location>
        <begin position="3"/>
        <end position="91"/>
    </location>
</feature>
<dbReference type="CDD" id="cd06189">
    <property type="entry name" value="flavin_oxioreductase"/>
    <property type="match status" value="1"/>
</dbReference>
<dbReference type="SUPFAM" id="SSF54292">
    <property type="entry name" value="2Fe-2S ferredoxin-like"/>
    <property type="match status" value="1"/>
</dbReference>
<dbReference type="PROSITE" id="PS51085">
    <property type="entry name" value="2FE2S_FER_2"/>
    <property type="match status" value="1"/>
</dbReference>
<organism evidence="5 6">
    <name type="scientific">Caldimonas caldifontis</name>
    <dbReference type="NCBI Taxonomy" id="1452508"/>
    <lineage>
        <taxon>Bacteria</taxon>
        <taxon>Pseudomonadati</taxon>
        <taxon>Pseudomonadota</taxon>
        <taxon>Betaproteobacteria</taxon>
        <taxon>Burkholderiales</taxon>
        <taxon>Sphaerotilaceae</taxon>
        <taxon>Caldimonas</taxon>
    </lineage>
</organism>
<dbReference type="InterPro" id="IPR006058">
    <property type="entry name" value="2Fe2S_fd_BS"/>
</dbReference>
<dbReference type="InterPro" id="IPR001433">
    <property type="entry name" value="OxRdtase_FAD/NAD-bd"/>
</dbReference>
<dbReference type="RefSeq" id="WP_104301269.1">
    <property type="nucleotide sequence ID" value="NZ_PSNX01000003.1"/>
</dbReference>
<evidence type="ECO:0000256" key="2">
    <source>
        <dbReference type="ARBA" id="ARBA00022714"/>
    </source>
</evidence>
<dbReference type="Gene3D" id="2.40.30.10">
    <property type="entry name" value="Translation factors"/>
    <property type="match status" value="1"/>
</dbReference>
<reference evidence="5 6" key="1">
    <citation type="submission" date="2018-02" db="EMBL/GenBank/DDBJ databases">
        <title>Reclassifiation of [Polyangium] brachysporum DSM 7029 as Guopingzhaonella breviflexa gen. nov., sp. nov., a member of the family Comamonadaceae.</title>
        <authorList>
            <person name="Tang B."/>
        </authorList>
    </citation>
    <scope>NUCLEOTIDE SEQUENCE [LARGE SCALE GENOMIC DNA]</scope>
    <source>
        <strain evidence="5 6">BCRC 80649</strain>
    </source>
</reference>
<dbReference type="PANTHER" id="PTHR47354:SF5">
    <property type="entry name" value="PROTEIN RFBI"/>
    <property type="match status" value="1"/>
</dbReference>
<feature type="domain" description="FAD-binding FR-type" evidence="4">
    <location>
        <begin position="98"/>
        <end position="197"/>
    </location>
</feature>
<dbReference type="InterPro" id="IPR001041">
    <property type="entry name" value="2Fe-2S_ferredoxin-type"/>
</dbReference>
<dbReference type="InterPro" id="IPR039261">
    <property type="entry name" value="FNR_nucleotide-bd"/>
</dbReference>
<dbReference type="PANTHER" id="PTHR47354">
    <property type="entry name" value="NADH OXIDOREDUCTASE HCR"/>
    <property type="match status" value="1"/>
</dbReference>
<dbReference type="OrthoDB" id="9806195at2"/>
<dbReference type="PROSITE" id="PS00197">
    <property type="entry name" value="2FE2S_FER_1"/>
    <property type="match status" value="1"/>
</dbReference>
<dbReference type="GO" id="GO:0051537">
    <property type="term" value="F:2 iron, 2 sulfur cluster binding"/>
    <property type="evidence" value="ECO:0007669"/>
    <property type="project" value="UniProtKB-KW"/>
</dbReference>
<dbReference type="CDD" id="cd00207">
    <property type="entry name" value="fer2"/>
    <property type="match status" value="1"/>
</dbReference>
<gene>
    <name evidence="5" type="ORF">C1704_04125</name>
</gene>
<dbReference type="Gene3D" id="3.40.50.80">
    <property type="entry name" value="Nucleotide-binding domain of ferredoxin-NADP reductase (FNR) module"/>
    <property type="match status" value="1"/>
</dbReference>